<evidence type="ECO:0008006" key="3">
    <source>
        <dbReference type="Google" id="ProtNLM"/>
    </source>
</evidence>
<accession>A0ABV6L0X7</accession>
<evidence type="ECO:0000313" key="2">
    <source>
        <dbReference type="Proteomes" id="UP001589828"/>
    </source>
</evidence>
<dbReference type="RefSeq" id="WP_377021257.1">
    <property type="nucleotide sequence ID" value="NZ_JBHLTS010000007.1"/>
</dbReference>
<proteinExistence type="predicted"/>
<dbReference type="EMBL" id="JBHLTS010000007">
    <property type="protein sequence ID" value="MFC0513390.1"/>
    <property type="molecule type" value="Genomic_DNA"/>
</dbReference>
<dbReference type="Gene3D" id="2.60.40.10">
    <property type="entry name" value="Immunoglobulins"/>
    <property type="match status" value="1"/>
</dbReference>
<comment type="caution">
    <text evidence="1">The sequence shown here is derived from an EMBL/GenBank/DDBJ whole genome shotgun (WGS) entry which is preliminary data.</text>
</comment>
<sequence>MRKTLPLLAGLCLIMACHKKNNPTPTIPAPDKASLTFPSQNAACTTGTIISAVQSTVTLTWNTAANSDSYELGIKNLLTQTITYKNTTATHLTDTLDRNTPYSWFIVTKSKASSDTTKSDVWKFYNAGPGTLTYAPFPADLVTPGFNHNVPAGTVNLAWNGSSVDNDIAGYDVYFGTNTTPPLFKSNVTDMFLNAVTVTSATTYYWKVVTKDLIGNTSVSTIAQFKVN</sequence>
<organism evidence="1 2">
    <name type="scientific">Mucilaginibacter angelicae</name>
    <dbReference type="NCBI Taxonomy" id="869718"/>
    <lineage>
        <taxon>Bacteria</taxon>
        <taxon>Pseudomonadati</taxon>
        <taxon>Bacteroidota</taxon>
        <taxon>Sphingobacteriia</taxon>
        <taxon>Sphingobacteriales</taxon>
        <taxon>Sphingobacteriaceae</taxon>
        <taxon>Mucilaginibacter</taxon>
    </lineage>
</organism>
<dbReference type="InterPro" id="IPR036116">
    <property type="entry name" value="FN3_sf"/>
</dbReference>
<dbReference type="InterPro" id="IPR013783">
    <property type="entry name" value="Ig-like_fold"/>
</dbReference>
<reference evidence="1 2" key="1">
    <citation type="submission" date="2024-09" db="EMBL/GenBank/DDBJ databases">
        <authorList>
            <person name="Sun Q."/>
            <person name="Mori K."/>
        </authorList>
    </citation>
    <scope>NUCLEOTIDE SEQUENCE [LARGE SCALE GENOMIC DNA]</scope>
    <source>
        <strain evidence="1 2">NCAIM B.02415</strain>
    </source>
</reference>
<evidence type="ECO:0000313" key="1">
    <source>
        <dbReference type="EMBL" id="MFC0513390.1"/>
    </source>
</evidence>
<dbReference type="PROSITE" id="PS51257">
    <property type="entry name" value="PROKAR_LIPOPROTEIN"/>
    <property type="match status" value="1"/>
</dbReference>
<protein>
    <recommendedName>
        <fullName evidence="3">Fibronectin type-III domain-containing protein</fullName>
    </recommendedName>
</protein>
<name>A0ABV6L0X7_9SPHI</name>
<keyword evidence="2" id="KW-1185">Reference proteome</keyword>
<gene>
    <name evidence="1" type="ORF">ACFFGT_04235</name>
</gene>
<dbReference type="SUPFAM" id="SSF49265">
    <property type="entry name" value="Fibronectin type III"/>
    <property type="match status" value="1"/>
</dbReference>
<dbReference type="Proteomes" id="UP001589828">
    <property type="component" value="Unassembled WGS sequence"/>
</dbReference>